<feature type="transmembrane region" description="Helical" evidence="2">
    <location>
        <begin position="34"/>
        <end position="52"/>
    </location>
</feature>
<dbReference type="Gene3D" id="3.30.70.270">
    <property type="match status" value="1"/>
</dbReference>
<keyword evidence="2" id="KW-0812">Transmembrane</keyword>
<evidence type="ECO:0000256" key="2">
    <source>
        <dbReference type="SAM" id="Phobius"/>
    </source>
</evidence>
<dbReference type="PANTHER" id="PTHR45138:SF9">
    <property type="entry name" value="DIGUANYLATE CYCLASE DGCM-RELATED"/>
    <property type="match status" value="1"/>
</dbReference>
<dbReference type="Proteomes" id="UP000773462">
    <property type="component" value="Unassembled WGS sequence"/>
</dbReference>
<feature type="transmembrane region" description="Helical" evidence="2">
    <location>
        <begin position="171"/>
        <end position="195"/>
    </location>
</feature>
<feature type="transmembrane region" description="Helical" evidence="2">
    <location>
        <begin position="201"/>
        <end position="221"/>
    </location>
</feature>
<name>A0ABS4NLD1_9BACL</name>
<sequence length="553" mass="62505">MALASWIDLIMCFLLFLLLIYIVATVTITKLHKVYLGFHFSMLIWPYCQFAIRTVDDPLYQLFYVKLAFVDASLLGLGWIFFTILLAGQSQFLNRKIVSALVIPAVLTSLGVVLNPYGWFVRPVNGGYVERIYGPIFWISMTFLVINALVSMYVIYVALTSNQAARVKNQVMYMLKGITALCVFLMIDVLLNVILDDYLPVIPGFTSLGIVVSATFFVITIHQDKVFDIVTIAHQDIINTMEYGILVLDDQEQVVEINHALHPYIPLVTGAAFNMSSYLPDDPAMKIESFLEKYHEHPLETAELEILHPLIQMVVSIHAAPIMVSGSRVGRIVTFQNVTEIRRLIDETNQQNAILKERNDSLVKVQEELFQTNGKLRKLAITDSLTGCYNRHYLMQQLEQEALRVSDTRTPSTIILIDIDFFKKINDQHGHLAGDMVLCNTVELLQRSLRPSDILARYGGEEFIIYLPDTNGAEARRLAKQLKSEVEHNTIHIDYIDEPVSITISMGLLSIAEFKIPPAIEANTYLNDLFKSADKALYAAKHQGRNQIVAAEV</sequence>
<dbReference type="InterPro" id="IPR031621">
    <property type="entry name" value="HisKA_7TM"/>
</dbReference>
<dbReference type="Pfam" id="PF16927">
    <property type="entry name" value="HisKA_7TM"/>
    <property type="match status" value="1"/>
</dbReference>
<feature type="transmembrane region" description="Helical" evidence="2">
    <location>
        <begin position="98"/>
        <end position="120"/>
    </location>
</feature>
<keyword evidence="5" id="KW-1185">Reference proteome</keyword>
<feature type="transmembrane region" description="Helical" evidence="2">
    <location>
        <begin position="6"/>
        <end position="27"/>
    </location>
</feature>
<keyword evidence="2" id="KW-1133">Transmembrane helix</keyword>
<keyword evidence="1" id="KW-0175">Coiled coil</keyword>
<dbReference type="InterPro" id="IPR000160">
    <property type="entry name" value="GGDEF_dom"/>
</dbReference>
<protein>
    <submittedName>
        <fullName evidence="4">Diguanylate cyclase (GGDEF)-like protein</fullName>
    </submittedName>
</protein>
<comment type="caution">
    <text evidence="4">The sequence shown here is derived from an EMBL/GenBank/DDBJ whole genome shotgun (WGS) entry which is preliminary data.</text>
</comment>
<evidence type="ECO:0000259" key="3">
    <source>
        <dbReference type="PROSITE" id="PS50887"/>
    </source>
</evidence>
<dbReference type="InterPro" id="IPR029787">
    <property type="entry name" value="Nucleotide_cyclase"/>
</dbReference>
<dbReference type="Pfam" id="PF00990">
    <property type="entry name" value="GGDEF"/>
    <property type="match status" value="1"/>
</dbReference>
<accession>A0ABS4NLD1</accession>
<dbReference type="InterPro" id="IPR050469">
    <property type="entry name" value="Diguanylate_Cyclase"/>
</dbReference>
<reference evidence="4 5" key="1">
    <citation type="submission" date="2021-03" db="EMBL/GenBank/DDBJ databases">
        <title>Genomic Encyclopedia of Type Strains, Phase IV (KMG-IV): sequencing the most valuable type-strain genomes for metagenomic binning, comparative biology and taxonomic classification.</title>
        <authorList>
            <person name="Goeker M."/>
        </authorList>
    </citation>
    <scope>NUCLEOTIDE SEQUENCE [LARGE SCALE GENOMIC DNA]</scope>
    <source>
        <strain evidence="4 5">DSM 101953</strain>
    </source>
</reference>
<dbReference type="PROSITE" id="PS50887">
    <property type="entry name" value="GGDEF"/>
    <property type="match status" value="1"/>
</dbReference>
<dbReference type="SMART" id="SM00267">
    <property type="entry name" value="GGDEF"/>
    <property type="match status" value="1"/>
</dbReference>
<feature type="domain" description="GGDEF" evidence="3">
    <location>
        <begin position="410"/>
        <end position="553"/>
    </location>
</feature>
<feature type="coiled-coil region" evidence="1">
    <location>
        <begin position="338"/>
        <end position="365"/>
    </location>
</feature>
<dbReference type="NCBIfam" id="TIGR00254">
    <property type="entry name" value="GGDEF"/>
    <property type="match status" value="1"/>
</dbReference>
<feature type="transmembrane region" description="Helical" evidence="2">
    <location>
        <begin position="64"/>
        <end position="86"/>
    </location>
</feature>
<dbReference type="InterPro" id="IPR043128">
    <property type="entry name" value="Rev_trsase/Diguanyl_cyclase"/>
</dbReference>
<dbReference type="EMBL" id="JAGGLV010000001">
    <property type="protein sequence ID" value="MBP2110301.1"/>
    <property type="molecule type" value="Genomic_DNA"/>
</dbReference>
<dbReference type="RefSeq" id="WP_209868824.1">
    <property type="nucleotide sequence ID" value="NZ_JAGGLV010000001.1"/>
</dbReference>
<evidence type="ECO:0000256" key="1">
    <source>
        <dbReference type="SAM" id="Coils"/>
    </source>
</evidence>
<evidence type="ECO:0000313" key="5">
    <source>
        <dbReference type="Proteomes" id="UP000773462"/>
    </source>
</evidence>
<organism evidence="4 5">
    <name type="scientific">Paenibacillus silagei</name>
    <dbReference type="NCBI Taxonomy" id="1670801"/>
    <lineage>
        <taxon>Bacteria</taxon>
        <taxon>Bacillati</taxon>
        <taxon>Bacillota</taxon>
        <taxon>Bacilli</taxon>
        <taxon>Bacillales</taxon>
        <taxon>Paenibacillaceae</taxon>
        <taxon>Paenibacillus</taxon>
    </lineage>
</organism>
<evidence type="ECO:0000313" key="4">
    <source>
        <dbReference type="EMBL" id="MBP2110301.1"/>
    </source>
</evidence>
<keyword evidence="2" id="KW-0472">Membrane</keyword>
<gene>
    <name evidence="4" type="ORF">J2Z70_000440</name>
</gene>
<dbReference type="SUPFAM" id="SSF55073">
    <property type="entry name" value="Nucleotide cyclase"/>
    <property type="match status" value="1"/>
</dbReference>
<dbReference type="CDD" id="cd01949">
    <property type="entry name" value="GGDEF"/>
    <property type="match status" value="1"/>
</dbReference>
<proteinExistence type="predicted"/>
<feature type="transmembrane region" description="Helical" evidence="2">
    <location>
        <begin position="132"/>
        <end position="159"/>
    </location>
</feature>
<dbReference type="PANTHER" id="PTHR45138">
    <property type="entry name" value="REGULATORY COMPONENTS OF SENSORY TRANSDUCTION SYSTEM"/>
    <property type="match status" value="1"/>
</dbReference>